<dbReference type="CDD" id="cd03811">
    <property type="entry name" value="GT4_GT28_WabH-like"/>
    <property type="match status" value="1"/>
</dbReference>
<keyword evidence="4" id="KW-1185">Reference proteome</keyword>
<organism evidence="3 4">
    <name type="scientific">Psychroflexus planctonicus</name>
    <dbReference type="NCBI Taxonomy" id="1526575"/>
    <lineage>
        <taxon>Bacteria</taxon>
        <taxon>Pseudomonadati</taxon>
        <taxon>Bacteroidota</taxon>
        <taxon>Flavobacteriia</taxon>
        <taxon>Flavobacteriales</taxon>
        <taxon>Flavobacteriaceae</taxon>
        <taxon>Psychroflexus</taxon>
    </lineage>
</organism>
<evidence type="ECO:0000259" key="1">
    <source>
        <dbReference type="Pfam" id="PF00534"/>
    </source>
</evidence>
<dbReference type="PANTHER" id="PTHR12526:SF630">
    <property type="entry name" value="GLYCOSYLTRANSFERASE"/>
    <property type="match status" value="1"/>
</dbReference>
<evidence type="ECO:0000259" key="2">
    <source>
        <dbReference type="Pfam" id="PF13439"/>
    </source>
</evidence>
<dbReference type="EMBL" id="BMGM01000010">
    <property type="protein sequence ID" value="GGE41889.1"/>
    <property type="molecule type" value="Genomic_DNA"/>
</dbReference>
<dbReference type="Pfam" id="PF13439">
    <property type="entry name" value="Glyco_transf_4"/>
    <property type="match status" value="1"/>
</dbReference>
<name>A0ABQ1SMA7_9FLAO</name>
<dbReference type="InterPro" id="IPR028098">
    <property type="entry name" value="Glyco_trans_4-like_N"/>
</dbReference>
<dbReference type="GO" id="GO:0016740">
    <property type="term" value="F:transferase activity"/>
    <property type="evidence" value="ECO:0007669"/>
    <property type="project" value="UniProtKB-KW"/>
</dbReference>
<proteinExistence type="predicted"/>
<dbReference type="SUPFAM" id="SSF53756">
    <property type="entry name" value="UDP-Glycosyltransferase/glycogen phosphorylase"/>
    <property type="match status" value="1"/>
</dbReference>
<evidence type="ECO:0000313" key="3">
    <source>
        <dbReference type="EMBL" id="GGE41889.1"/>
    </source>
</evidence>
<dbReference type="RefSeq" id="WP_188459228.1">
    <property type="nucleotide sequence ID" value="NZ_BMGM01000010.1"/>
</dbReference>
<sequence>MKILHVINSLGAGGAEKLVSSLAKKQAETNVVGVFTFNNENDIFTDIEASSLQHVNTKSNNYFSLKNIIELIKTIKNYDVIHVHLFPSLYIVGFISFFLKKEYIFTEHNTYNRRRDKSFLKPIEKIIYSRFKPIICISKSVKLELEKWIGKKKEMIVIPNFIDLKEIGNAKPIDRKLLDFNNNNKLLVMVGSFSQQKDQLTILKALIELPDDFKLILIGDGVLRNKIEEFIDENKLNSRVKLLGLRNDVYSILKSCGYGIQSSHWEGFGIAALEYMACGLITFGSNVNGLNEIIPDKNLLFEVGDFKQLASLLLEIKNDKENQKQILELQYDKIKKYDISYSISQHSKLYKAQLDS</sequence>
<gene>
    <name evidence="3" type="primary">rfaG</name>
    <name evidence="3" type="ORF">GCM10010832_22430</name>
</gene>
<keyword evidence="3" id="KW-0808">Transferase</keyword>
<protein>
    <submittedName>
        <fullName evidence="3">Glycosyl transferase</fullName>
    </submittedName>
</protein>
<dbReference type="Pfam" id="PF00534">
    <property type="entry name" value="Glycos_transf_1"/>
    <property type="match status" value="1"/>
</dbReference>
<accession>A0ABQ1SMA7</accession>
<feature type="domain" description="Glycosyl transferase family 1" evidence="1">
    <location>
        <begin position="173"/>
        <end position="326"/>
    </location>
</feature>
<evidence type="ECO:0000313" key="4">
    <source>
        <dbReference type="Proteomes" id="UP000599179"/>
    </source>
</evidence>
<feature type="domain" description="Glycosyltransferase subfamily 4-like N-terminal" evidence="2">
    <location>
        <begin position="13"/>
        <end position="165"/>
    </location>
</feature>
<reference evidence="4" key="1">
    <citation type="journal article" date="2019" name="Int. J. Syst. Evol. Microbiol.">
        <title>The Global Catalogue of Microorganisms (GCM) 10K type strain sequencing project: providing services to taxonomists for standard genome sequencing and annotation.</title>
        <authorList>
            <consortium name="The Broad Institute Genomics Platform"/>
            <consortium name="The Broad Institute Genome Sequencing Center for Infectious Disease"/>
            <person name="Wu L."/>
            <person name="Ma J."/>
        </authorList>
    </citation>
    <scope>NUCLEOTIDE SEQUENCE [LARGE SCALE GENOMIC DNA]</scope>
    <source>
        <strain evidence="4">CGMCC 1.12931</strain>
    </source>
</reference>
<dbReference type="PANTHER" id="PTHR12526">
    <property type="entry name" value="GLYCOSYLTRANSFERASE"/>
    <property type="match status" value="1"/>
</dbReference>
<dbReference type="Proteomes" id="UP000599179">
    <property type="component" value="Unassembled WGS sequence"/>
</dbReference>
<dbReference type="Gene3D" id="3.40.50.2000">
    <property type="entry name" value="Glycogen Phosphorylase B"/>
    <property type="match status" value="2"/>
</dbReference>
<dbReference type="InterPro" id="IPR001296">
    <property type="entry name" value="Glyco_trans_1"/>
</dbReference>
<comment type="caution">
    <text evidence="3">The sequence shown here is derived from an EMBL/GenBank/DDBJ whole genome shotgun (WGS) entry which is preliminary data.</text>
</comment>